<feature type="compositionally biased region" description="Polar residues" evidence="1">
    <location>
        <begin position="329"/>
        <end position="346"/>
    </location>
</feature>
<feature type="non-terminal residue" evidence="2">
    <location>
        <position position="367"/>
    </location>
</feature>
<evidence type="ECO:0000313" key="2">
    <source>
        <dbReference type="EMBL" id="CAB4022422.1"/>
    </source>
</evidence>
<dbReference type="InterPro" id="IPR008979">
    <property type="entry name" value="Galactose-bd-like_sf"/>
</dbReference>
<protein>
    <submittedName>
        <fullName evidence="2">Uncharacterized protein</fullName>
    </submittedName>
</protein>
<keyword evidence="3" id="KW-1185">Reference proteome</keyword>
<dbReference type="InterPro" id="IPR000421">
    <property type="entry name" value="FA58C"/>
</dbReference>
<dbReference type="Gene3D" id="2.60.120.260">
    <property type="entry name" value="Galactose-binding domain-like"/>
    <property type="match status" value="3"/>
</dbReference>
<reference evidence="2" key="1">
    <citation type="submission" date="2020-04" db="EMBL/GenBank/DDBJ databases">
        <authorList>
            <person name="Alioto T."/>
            <person name="Alioto T."/>
            <person name="Gomez Garrido J."/>
        </authorList>
    </citation>
    <scope>NUCLEOTIDE SEQUENCE</scope>
    <source>
        <strain evidence="2">A484AB</strain>
    </source>
</reference>
<evidence type="ECO:0000256" key="1">
    <source>
        <dbReference type="SAM" id="MobiDB-lite"/>
    </source>
</evidence>
<dbReference type="EMBL" id="CACRXK020011969">
    <property type="protein sequence ID" value="CAB4022422.1"/>
    <property type="molecule type" value="Genomic_DNA"/>
</dbReference>
<dbReference type="AlphaFoldDB" id="A0A6S7K1X6"/>
<proteinExistence type="predicted"/>
<feature type="region of interest" description="Disordered" evidence="1">
    <location>
        <begin position="329"/>
        <end position="354"/>
    </location>
</feature>
<dbReference type="SUPFAM" id="SSF49785">
    <property type="entry name" value="Galactose-binding domain-like"/>
    <property type="match status" value="2"/>
</dbReference>
<dbReference type="PROSITE" id="PS50022">
    <property type="entry name" value="FA58C_3"/>
    <property type="match status" value="3"/>
</dbReference>
<organism evidence="2 3">
    <name type="scientific">Paramuricea clavata</name>
    <name type="common">Red gorgonian</name>
    <name type="synonym">Violescent sea-whip</name>
    <dbReference type="NCBI Taxonomy" id="317549"/>
    <lineage>
        <taxon>Eukaryota</taxon>
        <taxon>Metazoa</taxon>
        <taxon>Cnidaria</taxon>
        <taxon>Anthozoa</taxon>
        <taxon>Octocorallia</taxon>
        <taxon>Malacalcyonacea</taxon>
        <taxon>Plexauridae</taxon>
        <taxon>Paramuricea</taxon>
    </lineage>
</organism>
<dbReference type="SMART" id="SM00231">
    <property type="entry name" value="FA58C"/>
    <property type="match status" value="2"/>
</dbReference>
<dbReference type="CDD" id="cd00057">
    <property type="entry name" value="FA58C"/>
    <property type="match status" value="1"/>
</dbReference>
<gene>
    <name evidence="2" type="ORF">PACLA_8A080136</name>
</gene>
<sequence>CTDPQPLGIENGQILDSQLYASALTGTNDGTHIGRLNMLSGGTRFTAGPDGEMWFEVDFIKSTKIIGIKIQGAAGVFDVIQTFTVAYSSDRNNFMHYKEYDQIKIFTGNTEIDTVVEQRLSRIIFARFLRIIPDIWFGDDPAIRIEITGSYLDTDWFQPFALGIEDNLILDSQMAVSSYYSTSGAGNARLNLKTLRENVDTNTTVIVRYGGWIAAEDDNDPWFQVDFVANATISSIFTQGLENGTSWITKYSIAFGYNRDRLQNYSINGQVKIFSANYNLSSMVKNNVYPHIMARILRIMPKEWIGYCALRVEFYGQYEECTDPQPLGLQNGNVSDSQLSSSTKYDSLNGPHNARLNLTAVPDVRAG</sequence>
<feature type="non-terminal residue" evidence="2">
    <location>
        <position position="1"/>
    </location>
</feature>
<dbReference type="OrthoDB" id="2121828at2759"/>
<dbReference type="PANTHER" id="PTHR24543">
    <property type="entry name" value="MULTICOPPER OXIDASE-RELATED"/>
    <property type="match status" value="1"/>
</dbReference>
<evidence type="ECO:0000313" key="3">
    <source>
        <dbReference type="Proteomes" id="UP001152795"/>
    </source>
</evidence>
<dbReference type="Pfam" id="PF00754">
    <property type="entry name" value="F5_F8_type_C"/>
    <property type="match status" value="2"/>
</dbReference>
<comment type="caution">
    <text evidence="2">The sequence shown here is derived from an EMBL/GenBank/DDBJ whole genome shotgun (WGS) entry which is preliminary data.</text>
</comment>
<dbReference type="Proteomes" id="UP001152795">
    <property type="component" value="Unassembled WGS sequence"/>
</dbReference>
<accession>A0A6S7K1X6</accession>
<name>A0A6S7K1X6_PARCT</name>